<evidence type="ECO:0000313" key="2">
    <source>
        <dbReference type="EMBL" id="MFD2871932.1"/>
    </source>
</evidence>
<evidence type="ECO:0000313" key="3">
    <source>
        <dbReference type="Proteomes" id="UP001597557"/>
    </source>
</evidence>
<dbReference type="RefSeq" id="WP_377183093.1">
    <property type="nucleotide sequence ID" value="NZ_JBHUPD010000001.1"/>
</dbReference>
<keyword evidence="3" id="KW-1185">Reference proteome</keyword>
<proteinExistence type="predicted"/>
<dbReference type="EMBL" id="JBHUPD010000001">
    <property type="protein sequence ID" value="MFD2871932.1"/>
    <property type="molecule type" value="Genomic_DNA"/>
</dbReference>
<dbReference type="Proteomes" id="UP001597557">
    <property type="component" value="Unassembled WGS sequence"/>
</dbReference>
<reference evidence="3" key="1">
    <citation type="journal article" date="2019" name="Int. J. Syst. Evol. Microbiol.">
        <title>The Global Catalogue of Microorganisms (GCM) 10K type strain sequencing project: providing services to taxonomists for standard genome sequencing and annotation.</title>
        <authorList>
            <consortium name="The Broad Institute Genomics Platform"/>
            <consortium name="The Broad Institute Genome Sequencing Center for Infectious Disease"/>
            <person name="Wu L."/>
            <person name="Ma J."/>
        </authorList>
    </citation>
    <scope>NUCLEOTIDE SEQUENCE [LARGE SCALE GENOMIC DNA]</scope>
    <source>
        <strain evidence="3">KCTC 22437</strain>
    </source>
</reference>
<comment type="caution">
    <text evidence="2">The sequence shown here is derived from an EMBL/GenBank/DDBJ whole genome shotgun (WGS) entry which is preliminary data.</text>
</comment>
<keyword evidence="1" id="KW-1133">Transmembrane helix</keyword>
<name>A0ABW5Y9B8_9SPHI</name>
<feature type="transmembrane region" description="Helical" evidence="1">
    <location>
        <begin position="12"/>
        <end position="36"/>
    </location>
</feature>
<protein>
    <submittedName>
        <fullName evidence="2">Uncharacterized protein</fullName>
    </submittedName>
</protein>
<accession>A0ABW5Y9B8</accession>
<gene>
    <name evidence="2" type="ORF">ACFS5N_05600</name>
</gene>
<evidence type="ECO:0000256" key="1">
    <source>
        <dbReference type="SAM" id="Phobius"/>
    </source>
</evidence>
<sequence>MKDIMLLNHFTWMQYLEALAVLLLIYYGVILAKYYLPELQQKINGTKPAVAAPISALQFNEQPSNEQEEPLLTETEQLIAQLKQSIHRGYEPAEIKKILQNHPVIKDTPLRPAINELVVTECEKTDAALLTEAEVNEWWEA</sequence>
<keyword evidence="1" id="KW-0472">Membrane</keyword>
<organism evidence="2 3">
    <name type="scientific">Mucilaginibacter ximonensis</name>
    <dbReference type="NCBI Taxonomy" id="538021"/>
    <lineage>
        <taxon>Bacteria</taxon>
        <taxon>Pseudomonadati</taxon>
        <taxon>Bacteroidota</taxon>
        <taxon>Sphingobacteriia</taxon>
        <taxon>Sphingobacteriales</taxon>
        <taxon>Sphingobacteriaceae</taxon>
        <taxon>Mucilaginibacter</taxon>
    </lineage>
</organism>
<keyword evidence="1" id="KW-0812">Transmembrane</keyword>